<reference evidence="1" key="1">
    <citation type="submission" date="2020-06" db="EMBL/GenBank/DDBJ databases">
        <title>Unique genomic features of the anaerobic methanotrophic archaea.</title>
        <authorList>
            <person name="Chadwick G.L."/>
            <person name="Skennerton C.T."/>
            <person name="Laso-Perez R."/>
            <person name="Leu A.O."/>
            <person name="Speth D.R."/>
            <person name="Yu H."/>
            <person name="Morgan-Lang C."/>
            <person name="Hatzenpichler R."/>
            <person name="Goudeau D."/>
            <person name="Malmstrom R."/>
            <person name="Brazelton W.J."/>
            <person name="Woyke T."/>
            <person name="Hallam S.J."/>
            <person name="Tyson G.W."/>
            <person name="Wegener G."/>
            <person name="Boetius A."/>
            <person name="Orphan V."/>
        </authorList>
    </citation>
    <scope>NUCLEOTIDE SEQUENCE</scope>
</reference>
<proteinExistence type="predicted"/>
<name>A0A7G9ZBT6_9EURY</name>
<protein>
    <submittedName>
        <fullName evidence="1">Uncharacterized protein</fullName>
    </submittedName>
</protein>
<accession>A0A7G9ZBT6</accession>
<evidence type="ECO:0000313" key="1">
    <source>
        <dbReference type="EMBL" id="QNO57720.1"/>
    </source>
</evidence>
<dbReference type="EMBL" id="MT631700">
    <property type="protein sequence ID" value="QNO57720.1"/>
    <property type="molecule type" value="Genomic_DNA"/>
</dbReference>
<gene>
    <name evidence="1" type="ORF">GBAFDLPJ_00014</name>
</gene>
<sequence length="315" mass="36395">MEEAHIYSSIVTSFFYVFEHPTQSTLKLRPGLDLLAGTLVRCAAHKIYVPYRKPRFRGSIDEAIKEYPLSLQKRIEIIDRNGKDFNRVINYLKPVHDEIMDSPLILSYNTIVDFLYKLLLASKYNAEADVSQSKFIGDFIQSLKDQIDDAEANFRLDQLFGIYSNYSNPLKIETFATYPNISIPSIYHKISDFLDDAEIIELSKNRYLLGIPSKAKTALIKMKKGIRHFPSGKKYEKYISIATELTQIVGFLEGIKIPNIDYFRELYSSEYNPPLVDLDYHRVQICKKVSPNSFPNFMLPDGATRAISDEYFLRH</sequence>
<dbReference type="AlphaFoldDB" id="A0A7G9ZBT6"/>
<organism evidence="1">
    <name type="scientific">Candidatus Methanophaga sp. ANME-1 ERB7</name>
    <dbReference type="NCBI Taxonomy" id="2759913"/>
    <lineage>
        <taxon>Archaea</taxon>
        <taxon>Methanobacteriati</taxon>
        <taxon>Methanobacteriota</taxon>
        <taxon>Stenosarchaea group</taxon>
        <taxon>Methanomicrobia</taxon>
        <taxon>Candidatus Methanophagales</taxon>
        <taxon>Candidatus Methanophagaceae</taxon>
        <taxon>Candidatus Methanophaga</taxon>
    </lineage>
</organism>